<dbReference type="PANTHER" id="PTHR35870:SF1">
    <property type="entry name" value="PROTEIN, PUTATIVE (AFU_ORTHOLOGUE AFUA_5G03330)-RELATED"/>
    <property type="match status" value="1"/>
</dbReference>
<name>A0A8H7EUL0_9FUNG</name>
<proteinExistence type="predicted"/>
<dbReference type="OrthoDB" id="10004862at2759"/>
<dbReference type="Proteomes" id="UP000605846">
    <property type="component" value="Unassembled WGS sequence"/>
</dbReference>
<dbReference type="InterPro" id="IPR025337">
    <property type="entry name" value="Questin_oxidase-like"/>
</dbReference>
<dbReference type="PANTHER" id="PTHR35870">
    <property type="entry name" value="PROTEIN, PUTATIVE (AFU_ORTHOLOGUE AFUA_5G03330)-RELATED"/>
    <property type="match status" value="1"/>
</dbReference>
<comment type="caution">
    <text evidence="2">The sequence shown here is derived from an EMBL/GenBank/DDBJ whole genome shotgun (WGS) entry which is preliminary data.</text>
</comment>
<reference evidence="2" key="1">
    <citation type="submission" date="2020-01" db="EMBL/GenBank/DDBJ databases">
        <title>Genome Sequencing of Three Apophysomyces-Like Fungal Strains Confirms a Novel Fungal Genus in the Mucoromycota with divergent Burkholderia-like Endosymbiotic Bacteria.</title>
        <authorList>
            <person name="Stajich J.E."/>
            <person name="Macias A.M."/>
            <person name="Carter-House D."/>
            <person name="Lovett B."/>
            <person name="Kasson L.R."/>
            <person name="Berry K."/>
            <person name="Grigoriev I."/>
            <person name="Chang Y."/>
            <person name="Spatafora J."/>
            <person name="Kasson M.T."/>
        </authorList>
    </citation>
    <scope>NUCLEOTIDE SEQUENCE</scope>
    <source>
        <strain evidence="2">NRRL A-21654</strain>
    </source>
</reference>
<sequence>MNTTELPVETWFSYPRTANHPDPVDSRALLSDLIDRHHTVYHIEHRDRPNVLARVLWSLHKFGANESQLTQAYQNIYPDLEPLQRSNHIIHQNNWQEYLGNHSMYGDYLAFFDHEVERHGIQKTVERYFYQAQLYTSIGSQLQPFVHLAFGLEQELPRIVAQALAFLACSYLDVSELLLAPPEEGHSSTQSTSQILFDMIHADPRFDGKMDGSNTFCSAVKVLLKSRPDLLRTYLAEWVPPEEDDQHQALDDLIETARQLIHASARQTKDGQIHLDWFLGGGQLLASALAMRTLTTPETKDSLLRLQYLATLCTYVIQGRPGPVTTTTTTSTVANSGTLNLAACIQVIVASGDPKAILILHSLVKLPWSPQLLNTAQLIVAFLEKGGIWVKPGTGWASL</sequence>
<organism evidence="2 3">
    <name type="scientific">Apophysomyces ossiformis</name>
    <dbReference type="NCBI Taxonomy" id="679940"/>
    <lineage>
        <taxon>Eukaryota</taxon>
        <taxon>Fungi</taxon>
        <taxon>Fungi incertae sedis</taxon>
        <taxon>Mucoromycota</taxon>
        <taxon>Mucoromycotina</taxon>
        <taxon>Mucoromycetes</taxon>
        <taxon>Mucorales</taxon>
        <taxon>Mucorineae</taxon>
        <taxon>Mucoraceae</taxon>
        <taxon>Apophysomyces</taxon>
    </lineage>
</organism>
<gene>
    <name evidence="2" type="ORF">EC973_005248</name>
</gene>
<accession>A0A8H7EUL0</accession>
<dbReference type="GO" id="GO:0016491">
    <property type="term" value="F:oxidoreductase activity"/>
    <property type="evidence" value="ECO:0007669"/>
    <property type="project" value="UniProtKB-KW"/>
</dbReference>
<keyword evidence="1" id="KW-0560">Oxidoreductase</keyword>
<dbReference type="AlphaFoldDB" id="A0A8H7EUL0"/>
<dbReference type="Pfam" id="PF14027">
    <property type="entry name" value="Questin_oxidase"/>
    <property type="match status" value="1"/>
</dbReference>
<evidence type="ECO:0000313" key="3">
    <source>
        <dbReference type="Proteomes" id="UP000605846"/>
    </source>
</evidence>
<evidence type="ECO:0000256" key="1">
    <source>
        <dbReference type="ARBA" id="ARBA00023002"/>
    </source>
</evidence>
<evidence type="ECO:0000313" key="2">
    <source>
        <dbReference type="EMBL" id="KAF7732352.1"/>
    </source>
</evidence>
<keyword evidence="3" id="KW-1185">Reference proteome</keyword>
<protein>
    <submittedName>
        <fullName evidence="2">Uncharacterized protein</fullName>
    </submittedName>
</protein>
<dbReference type="EMBL" id="JABAYA010000003">
    <property type="protein sequence ID" value="KAF7732352.1"/>
    <property type="molecule type" value="Genomic_DNA"/>
</dbReference>